<dbReference type="RefSeq" id="WP_134486845.1">
    <property type="nucleotide sequence ID" value="NZ_CP139089.1"/>
</dbReference>
<dbReference type="Pfam" id="PF13529">
    <property type="entry name" value="Peptidase_C39_2"/>
    <property type="match status" value="1"/>
</dbReference>
<gene>
    <name evidence="2" type="ORF">MTUNDRAET4_0671</name>
</gene>
<dbReference type="Proteomes" id="UP000294360">
    <property type="component" value="Chromosome"/>
</dbReference>
<dbReference type="AlphaFoldDB" id="A0A4U8YW39"/>
<dbReference type="KEGG" id="mtun:MTUNDRAET4_0671"/>
<accession>A0A4U8YW39</accession>
<dbReference type="EMBL" id="LR536450">
    <property type="protein sequence ID" value="VFU07564.1"/>
    <property type="molecule type" value="Genomic_DNA"/>
</dbReference>
<sequence>MASFELPNGDGQNFLTNSNGERVVWLHVGSQILMDFVTPAGASSPDRRNVISPLPSVSVAVTARSTATLSFSIKASAAQALTLEGHDANGDIKAKLAVFAGDFKNQPGMEIDLLANACRGSDPVKIAKIQHLLMGFDDNIFDQNNSANKKKFGPMMCGAVAKGRSQELFGDTSLLLYEKPYHEPLDAVTERYDVKYKSDTIARVRLAIKALLAKGVPVRVGVLDSPVGMHVEHHKIIAWYAGGHTVVIVGCDKSASEFLYIDPWGGGSKMKYEGGIAGAAPSVECPYMGMFIAQSNGTRRVEAVDTDEPNVLVQKWTTYGSFSSVGGNYLEIVSGPPI</sequence>
<dbReference type="Gene3D" id="3.90.70.10">
    <property type="entry name" value="Cysteine proteinases"/>
    <property type="match status" value="1"/>
</dbReference>
<dbReference type="InterPro" id="IPR039564">
    <property type="entry name" value="Peptidase_C39-like"/>
</dbReference>
<reference evidence="2 3" key="1">
    <citation type="submission" date="2019-03" db="EMBL/GenBank/DDBJ databases">
        <authorList>
            <person name="Kox A.R. M."/>
        </authorList>
    </citation>
    <scope>NUCLEOTIDE SEQUENCE [LARGE SCALE GENOMIC DNA]</scope>
    <source>
        <strain evidence="2">MTUNDRAET4 annotated genome</strain>
    </source>
</reference>
<evidence type="ECO:0000313" key="3">
    <source>
        <dbReference type="Proteomes" id="UP000294360"/>
    </source>
</evidence>
<protein>
    <recommendedName>
        <fullName evidence="1">Peptidase C39-like domain-containing protein</fullName>
    </recommendedName>
</protein>
<evidence type="ECO:0000313" key="2">
    <source>
        <dbReference type="EMBL" id="VFU07564.1"/>
    </source>
</evidence>
<feature type="domain" description="Peptidase C39-like" evidence="1">
    <location>
        <begin position="180"/>
        <end position="264"/>
    </location>
</feature>
<dbReference type="OrthoDB" id="7374532at2"/>
<name>A0A4U8YW39_METTU</name>
<evidence type="ECO:0000259" key="1">
    <source>
        <dbReference type="Pfam" id="PF13529"/>
    </source>
</evidence>
<organism evidence="2 3">
    <name type="scientific">Methylocella tundrae</name>
    <dbReference type="NCBI Taxonomy" id="227605"/>
    <lineage>
        <taxon>Bacteria</taxon>
        <taxon>Pseudomonadati</taxon>
        <taxon>Pseudomonadota</taxon>
        <taxon>Alphaproteobacteria</taxon>
        <taxon>Hyphomicrobiales</taxon>
        <taxon>Beijerinckiaceae</taxon>
        <taxon>Methylocella</taxon>
    </lineage>
</organism>
<proteinExistence type="predicted"/>